<organism evidence="1 2">
    <name type="scientific">Megalodesulfovibrio gigas (strain ATCC 19364 / DSM 1382 / NCIMB 9332 / VKM B-1759)</name>
    <name type="common">Desulfovibrio gigas</name>
    <dbReference type="NCBI Taxonomy" id="1121448"/>
    <lineage>
        <taxon>Bacteria</taxon>
        <taxon>Pseudomonadati</taxon>
        <taxon>Thermodesulfobacteriota</taxon>
        <taxon>Desulfovibrionia</taxon>
        <taxon>Desulfovibrionales</taxon>
        <taxon>Desulfovibrionaceae</taxon>
        <taxon>Megalodesulfovibrio</taxon>
    </lineage>
</organism>
<evidence type="ECO:0000313" key="1">
    <source>
        <dbReference type="EMBL" id="AGW12122.1"/>
    </source>
</evidence>
<dbReference type="PATRIC" id="fig|1121448.10.peg.188"/>
<evidence type="ECO:0000313" key="2">
    <source>
        <dbReference type="Proteomes" id="UP000016587"/>
    </source>
</evidence>
<proteinExistence type="predicted"/>
<sequence length="137" mass="16252">MLDYYLFKQVYDLFVENRFEEARSLLAELQSRFIEMADENEQLKVQLREFEDILYLARNVEFDGMSYWLKTGTVRQGPFCQTCFDRDGQLHRLQETPDLLVCPACNSQFALPHRPCRTFLERAPRTDPGSKVIQLYK</sequence>
<dbReference type="HOGENOM" id="CLU_148543_0_0_7"/>
<dbReference type="eggNOG" id="ENOG5033CJJ">
    <property type="taxonomic scope" value="Bacteria"/>
</dbReference>
<protein>
    <submittedName>
        <fullName evidence="1">Uncharacterized protein</fullName>
    </submittedName>
</protein>
<reference evidence="2" key="2">
    <citation type="submission" date="2013-07" db="EMBL/GenBank/DDBJ databases">
        <authorList>
            <person name="Morais-Silva F.O."/>
            <person name="Rezende A.M."/>
            <person name="Pimentel C."/>
            <person name="Resende D.M."/>
            <person name="Santos C.I."/>
            <person name="Clemente C."/>
            <person name="de Oliveira L.M."/>
            <person name="da Silva S.M."/>
            <person name="Costa D.A."/>
            <person name="Varela-Raposo A."/>
            <person name="Horacio E.C.A."/>
            <person name="Matos M."/>
            <person name="Flores O."/>
            <person name="Ruiz J.C."/>
            <person name="Rodrigues-Pousada C."/>
        </authorList>
    </citation>
    <scope>NUCLEOTIDE SEQUENCE [LARGE SCALE GENOMIC DNA]</scope>
    <source>
        <strain evidence="2">ATCC 19364 / DSM 1382 / NCIMB 9332 / VKM B-1759</strain>
    </source>
</reference>
<dbReference type="Proteomes" id="UP000016587">
    <property type="component" value="Chromosome"/>
</dbReference>
<accession>T2G8B9</accession>
<reference evidence="1 2" key="1">
    <citation type="journal article" date="2013" name="J. Bacteriol.">
        <title>Roles of HynAB and Ech, the only two hydrogenases found in the model sulfate reducer Desulfovibrio gigas.</title>
        <authorList>
            <person name="Morais-Silva F.O."/>
            <person name="Santos C.I."/>
            <person name="Rodrigues R."/>
            <person name="Pereira I.A."/>
            <person name="Rodrigues-Pousada C."/>
        </authorList>
    </citation>
    <scope>NUCLEOTIDE SEQUENCE [LARGE SCALE GENOMIC DNA]</scope>
    <source>
        <strain evidence="2">ATCC 19364 / DSM 1382 / NCIMB 9332 / VKM B-1759</strain>
    </source>
</reference>
<dbReference type="EMBL" id="CP006585">
    <property type="protein sequence ID" value="AGW12122.1"/>
    <property type="molecule type" value="Genomic_DNA"/>
</dbReference>
<dbReference type="KEGG" id="dgg:DGI_0185"/>
<name>T2G8B9_MEGG1</name>
<gene>
    <name evidence="1" type="ORF">DGI_0185</name>
</gene>
<dbReference type="STRING" id="1121448.DGI_0185"/>
<dbReference type="AlphaFoldDB" id="T2G8B9"/>
<keyword evidence="2" id="KW-1185">Reference proteome</keyword>